<dbReference type="PANTHER" id="PTHR10953">
    <property type="entry name" value="UBIQUITIN-ACTIVATING ENZYME E1"/>
    <property type="match status" value="1"/>
</dbReference>
<dbReference type="AlphaFoldDB" id="A0A3G5FGQ7"/>
<dbReference type="PANTHER" id="PTHR10953:SF102">
    <property type="entry name" value="ADENYLYLTRANSFERASE AND SULFURTRANSFERASE MOCS3"/>
    <property type="match status" value="1"/>
</dbReference>
<proteinExistence type="inferred from homology"/>
<dbReference type="GO" id="GO:0016779">
    <property type="term" value="F:nucleotidyltransferase activity"/>
    <property type="evidence" value="ECO:0007669"/>
    <property type="project" value="TreeGrafter"/>
</dbReference>
<dbReference type="GO" id="GO:0008146">
    <property type="term" value="F:sulfotransferase activity"/>
    <property type="evidence" value="ECO:0007669"/>
    <property type="project" value="TreeGrafter"/>
</dbReference>
<evidence type="ECO:0000313" key="4">
    <source>
        <dbReference type="EMBL" id="QGP76454.1"/>
    </source>
</evidence>
<dbReference type="Proteomes" id="UP000427886">
    <property type="component" value="Chromosome"/>
</dbReference>
<evidence type="ECO:0000313" key="5">
    <source>
        <dbReference type="Proteomes" id="UP000280475"/>
    </source>
</evidence>
<dbReference type="KEGG" id="tey:GLW17_06245"/>
<dbReference type="InterPro" id="IPR000594">
    <property type="entry name" value="ThiF_NAD_FAD-bd"/>
</dbReference>
<protein>
    <submittedName>
        <fullName evidence="3">HesA/MoeB/ThiF family protein</fullName>
    </submittedName>
</protein>
<evidence type="ECO:0000256" key="1">
    <source>
        <dbReference type="ARBA" id="ARBA00009919"/>
    </source>
</evidence>
<feature type="domain" description="THIF-type NAD/FAD binding fold" evidence="2">
    <location>
        <begin position="19"/>
        <end position="252"/>
    </location>
</feature>
<dbReference type="EMBL" id="CP027768">
    <property type="protein sequence ID" value="AYW49415.1"/>
    <property type="molecule type" value="Genomic_DNA"/>
</dbReference>
<comment type="similarity">
    <text evidence="1">Belongs to the HesA/MoeB/ThiF family.</text>
</comment>
<dbReference type="GO" id="GO:0008641">
    <property type="term" value="F:ubiquitin-like modifier activating enzyme activity"/>
    <property type="evidence" value="ECO:0007669"/>
    <property type="project" value="InterPro"/>
</dbReference>
<gene>
    <name evidence="3" type="ORF">C7H83_02390</name>
    <name evidence="4" type="ORF">GLW17_06245</name>
</gene>
<evidence type="ECO:0000259" key="2">
    <source>
        <dbReference type="Pfam" id="PF00899"/>
    </source>
</evidence>
<sequence length="347" mass="39304">MLKKEVQYLTNEGFKMNRYDRQIRVDQIGLAGQEKIKQAVILIVGCGALGTYAAEQLIRTGVQHLILIDPDIVEETNLQRQTLFTTKDAQAQKAKVTAAKEKLLQINPKARIDVYQERFDSALFHQHKKIHLILDCTDNYLARRLINDYCLAFNLPFIFASVASTSGQVMPLFPSEGPCLSCVFPQLHQLEKKGCDTIGVITPIVPLISSIQISLCLQYLVGDLKNFHTLHMVESWPLKVSSFQVNKQTDCLMCNQKQSHTSASELTETCGEVFQTTFPFLSLEEIEGLCIDQKLTYQKNPIAIKMQLGSFEITFFKNGHTLFYGFTETEAKETFGKIKKYLAQLHP</sequence>
<evidence type="ECO:0000313" key="3">
    <source>
        <dbReference type="EMBL" id="AYW49415.1"/>
    </source>
</evidence>
<dbReference type="FunFam" id="3.40.50.720:FF:000080">
    <property type="entry name" value="Thiazole biosynthesis adenylyltransferase ThiF"/>
    <property type="match status" value="1"/>
</dbReference>
<dbReference type="Proteomes" id="UP000280475">
    <property type="component" value="Chromosome"/>
</dbReference>
<reference evidence="4 6" key="3">
    <citation type="submission" date="2019-11" db="EMBL/GenBank/DDBJ databases">
        <authorList>
            <person name="Kim E."/>
            <person name="Lee J."/>
            <person name="Jeon K."/>
            <person name="Lee Y."/>
        </authorList>
    </citation>
    <scope>NUCLEOTIDE SEQUENCE [LARGE SCALE GENOMIC DNA]</scope>
    <source>
        <strain evidence="4 6">YJ1</strain>
    </source>
</reference>
<reference evidence="3 5" key="1">
    <citation type="journal article" date="2012" name="Int. J. Syst. Evol. Microbiol.">
        <title>Characterization of Tetragenococcus strains from sugar thick juice reveals a novel species, Tetragenococcus osmophilus sp. nov., and divides Tetragenococcus halophilus into two subspecies, T. halophilus subsp. halophilus subsp. nov. and T. halophilus subsp. flandriensis subsp. nov.</title>
        <authorList>
            <person name="Juste A."/>
            <person name="Van Trappen S."/>
            <person name="Verreth C."/>
            <person name="Cleenwerck I."/>
            <person name="De Vos P."/>
            <person name="Lievens B."/>
            <person name="Willems K.A."/>
        </authorList>
    </citation>
    <scope>NUCLEOTIDE SEQUENCE [LARGE SCALE GENOMIC DNA]</scope>
    <source>
        <strain evidence="3 5">LMG 26042</strain>
    </source>
</reference>
<name>A0A3G5FGQ7_TETHA</name>
<dbReference type="GO" id="GO:0005829">
    <property type="term" value="C:cytosol"/>
    <property type="evidence" value="ECO:0007669"/>
    <property type="project" value="TreeGrafter"/>
</dbReference>
<dbReference type="InterPro" id="IPR035985">
    <property type="entry name" value="Ubiquitin-activating_enz"/>
</dbReference>
<dbReference type="SUPFAM" id="SSF69572">
    <property type="entry name" value="Activating enzymes of the ubiquitin-like proteins"/>
    <property type="match status" value="1"/>
</dbReference>
<dbReference type="InterPro" id="IPR045886">
    <property type="entry name" value="ThiF/MoeB/HesA"/>
</dbReference>
<dbReference type="Gene3D" id="3.40.50.720">
    <property type="entry name" value="NAD(P)-binding Rossmann-like Domain"/>
    <property type="match status" value="1"/>
</dbReference>
<dbReference type="Pfam" id="PF00899">
    <property type="entry name" value="ThiF"/>
    <property type="match status" value="1"/>
</dbReference>
<dbReference type="GO" id="GO:0004792">
    <property type="term" value="F:thiosulfate-cyanide sulfurtransferase activity"/>
    <property type="evidence" value="ECO:0007669"/>
    <property type="project" value="TreeGrafter"/>
</dbReference>
<dbReference type="EMBL" id="CP046246">
    <property type="protein sequence ID" value="QGP76454.1"/>
    <property type="molecule type" value="Genomic_DNA"/>
</dbReference>
<organism evidence="3 5">
    <name type="scientific">Tetragenococcus halophilus</name>
    <name type="common">Pediococcus halophilus</name>
    <dbReference type="NCBI Taxonomy" id="51669"/>
    <lineage>
        <taxon>Bacteria</taxon>
        <taxon>Bacillati</taxon>
        <taxon>Bacillota</taxon>
        <taxon>Bacilli</taxon>
        <taxon>Lactobacillales</taxon>
        <taxon>Enterococcaceae</taxon>
        <taxon>Tetragenococcus</taxon>
    </lineage>
</organism>
<accession>A0A3G5FGQ7</accession>
<reference evidence="3" key="2">
    <citation type="submission" date="2018-03" db="EMBL/GenBank/DDBJ databases">
        <authorList>
            <person name="Jeon C.O."/>
        </authorList>
    </citation>
    <scope>NUCLEOTIDE SEQUENCE</scope>
    <source>
        <strain evidence="3">LMG 26042</strain>
    </source>
</reference>
<evidence type="ECO:0000313" key="6">
    <source>
        <dbReference type="Proteomes" id="UP000427886"/>
    </source>
</evidence>
<dbReference type="CDD" id="cd00757">
    <property type="entry name" value="ThiF_MoeB_HesA_family"/>
    <property type="match status" value="1"/>
</dbReference>